<dbReference type="InterPro" id="IPR019402">
    <property type="entry name" value="CWH43_N"/>
</dbReference>
<feature type="transmembrane region" description="Helical" evidence="6">
    <location>
        <begin position="162"/>
        <end position="182"/>
    </location>
</feature>
<keyword evidence="9" id="KW-1185">Reference proteome</keyword>
<evidence type="ECO:0000256" key="5">
    <source>
        <dbReference type="ARBA" id="ARBA00023136"/>
    </source>
</evidence>
<evidence type="ECO:0000256" key="2">
    <source>
        <dbReference type="ARBA" id="ARBA00006565"/>
    </source>
</evidence>
<organism evidence="8 9">
    <name type="scientific">Caerostris extrusa</name>
    <name type="common">Bark spider</name>
    <name type="synonym">Caerostris bankana</name>
    <dbReference type="NCBI Taxonomy" id="172846"/>
    <lineage>
        <taxon>Eukaryota</taxon>
        <taxon>Metazoa</taxon>
        <taxon>Ecdysozoa</taxon>
        <taxon>Arthropoda</taxon>
        <taxon>Chelicerata</taxon>
        <taxon>Arachnida</taxon>
        <taxon>Araneae</taxon>
        <taxon>Araneomorphae</taxon>
        <taxon>Entelegynae</taxon>
        <taxon>Araneoidea</taxon>
        <taxon>Araneidae</taxon>
        <taxon>Caerostris</taxon>
    </lineage>
</organism>
<comment type="subcellular location">
    <subcellularLocation>
        <location evidence="1">Endomembrane system</location>
        <topology evidence="1">Multi-pass membrane protein</topology>
    </subcellularLocation>
</comment>
<evidence type="ECO:0000256" key="6">
    <source>
        <dbReference type="SAM" id="Phobius"/>
    </source>
</evidence>
<dbReference type="EMBL" id="BPLR01012858">
    <property type="protein sequence ID" value="GIY57082.1"/>
    <property type="molecule type" value="Genomic_DNA"/>
</dbReference>
<dbReference type="GO" id="GO:0012505">
    <property type="term" value="C:endomembrane system"/>
    <property type="evidence" value="ECO:0007669"/>
    <property type="project" value="UniProtKB-SubCell"/>
</dbReference>
<feature type="transmembrane region" description="Helical" evidence="6">
    <location>
        <begin position="129"/>
        <end position="150"/>
    </location>
</feature>
<comment type="caution">
    <text evidence="8">The sequence shown here is derived from an EMBL/GenBank/DDBJ whole genome shotgun (WGS) entry which is preliminary data.</text>
</comment>
<accession>A0AAV4UGU4</accession>
<keyword evidence="5 6" id="KW-0472">Membrane</keyword>
<feature type="transmembrane region" description="Helical" evidence="6">
    <location>
        <begin position="12"/>
        <end position="34"/>
    </location>
</feature>
<evidence type="ECO:0000259" key="7">
    <source>
        <dbReference type="Pfam" id="PF10277"/>
    </source>
</evidence>
<keyword evidence="3 6" id="KW-0812">Transmembrane</keyword>
<feature type="transmembrane region" description="Helical" evidence="6">
    <location>
        <begin position="54"/>
        <end position="74"/>
    </location>
</feature>
<comment type="similarity">
    <text evidence="2">Belongs to the DRAM/TMEM150 family.</text>
</comment>
<proteinExistence type="inferred from homology"/>
<evidence type="ECO:0000313" key="8">
    <source>
        <dbReference type="EMBL" id="GIY57082.1"/>
    </source>
</evidence>
<dbReference type="AlphaFoldDB" id="A0AAV4UGU4"/>
<evidence type="ECO:0000313" key="9">
    <source>
        <dbReference type="Proteomes" id="UP001054945"/>
    </source>
</evidence>
<feature type="domain" description="CWH43-like N-terminal" evidence="7">
    <location>
        <begin position="12"/>
        <end position="232"/>
    </location>
</feature>
<gene>
    <name evidence="8" type="primary">AVEN_21005_1</name>
    <name evidence="8" type="ORF">CEXT_109171</name>
</gene>
<dbReference type="PANTHER" id="PTHR21324:SF2">
    <property type="entry name" value="EG:22E5.9 PROTEIN"/>
    <property type="match status" value="1"/>
</dbReference>
<dbReference type="InterPro" id="IPR050911">
    <property type="entry name" value="DRAM/TMEM150_Autophagy_Mod"/>
</dbReference>
<sequence>MARHSWSKLVRILFLFGAVFGLALFVPFIIAFINGRVSPYVPYISESGAHFPEAGIFSALLVISSFISQIIIFLRYLVVEGLSSQVSRSNKTYSFLNSVALVLGFMSSFSLIVMAAYPTTSHTQVHNTAAGMTCICFFLYMFCHTWISLLLSVHPRIPKLRLLIAICSFIALLLIAVFGVLGSISWTSERWVGTKIPEDKGFAFYVVSASAEWILALLIFLFFITFSQELKTATFHFYLEVALKRPAGVPAIHITPA</sequence>
<evidence type="ECO:0000256" key="4">
    <source>
        <dbReference type="ARBA" id="ARBA00022989"/>
    </source>
</evidence>
<reference evidence="8 9" key="1">
    <citation type="submission" date="2021-06" db="EMBL/GenBank/DDBJ databases">
        <title>Caerostris extrusa draft genome.</title>
        <authorList>
            <person name="Kono N."/>
            <person name="Arakawa K."/>
        </authorList>
    </citation>
    <scope>NUCLEOTIDE SEQUENCE [LARGE SCALE GENOMIC DNA]</scope>
</reference>
<evidence type="ECO:0000256" key="3">
    <source>
        <dbReference type="ARBA" id="ARBA00022692"/>
    </source>
</evidence>
<dbReference type="Proteomes" id="UP001054945">
    <property type="component" value="Unassembled WGS sequence"/>
</dbReference>
<feature type="transmembrane region" description="Helical" evidence="6">
    <location>
        <begin position="95"/>
        <end position="117"/>
    </location>
</feature>
<dbReference type="PANTHER" id="PTHR21324">
    <property type="entry name" value="FASTING-INDUCIBLE INTEGRAL MEMBRANE PROTEIN TM6P1-RELATED"/>
    <property type="match status" value="1"/>
</dbReference>
<feature type="transmembrane region" description="Helical" evidence="6">
    <location>
        <begin position="202"/>
        <end position="226"/>
    </location>
</feature>
<evidence type="ECO:0000256" key="1">
    <source>
        <dbReference type="ARBA" id="ARBA00004127"/>
    </source>
</evidence>
<dbReference type="Pfam" id="PF10277">
    <property type="entry name" value="Frag1"/>
    <property type="match status" value="1"/>
</dbReference>
<keyword evidence="4 6" id="KW-1133">Transmembrane helix</keyword>
<protein>
    <recommendedName>
        <fullName evidence="7">CWH43-like N-terminal domain-containing protein</fullName>
    </recommendedName>
</protein>
<name>A0AAV4UGU4_CAEEX</name>